<feature type="transmembrane region" description="Helical" evidence="14">
    <location>
        <begin position="63"/>
        <end position="79"/>
    </location>
</feature>
<dbReference type="CDD" id="cd17313">
    <property type="entry name" value="MFS_SLC45_SUC"/>
    <property type="match status" value="1"/>
</dbReference>
<feature type="transmembrane region" description="Helical" evidence="14">
    <location>
        <begin position="404"/>
        <end position="421"/>
    </location>
</feature>
<evidence type="ECO:0000256" key="1">
    <source>
        <dbReference type="ARBA" id="ARBA00004141"/>
    </source>
</evidence>
<protein>
    <recommendedName>
        <fullName evidence="12">Proton-associated sugar transporter A</fullName>
    </recommendedName>
    <alternativeName>
        <fullName evidence="13">Solute carrier family 45 member 1</fullName>
    </alternativeName>
</protein>
<dbReference type="Proteomes" id="UP000472264">
    <property type="component" value="Chromosome 5"/>
</dbReference>
<feature type="transmembrane region" description="Helical" evidence="14">
    <location>
        <begin position="207"/>
        <end position="224"/>
    </location>
</feature>
<evidence type="ECO:0000256" key="4">
    <source>
        <dbReference type="ARBA" id="ARBA00022692"/>
    </source>
</evidence>
<comment type="catalytic activity">
    <reaction evidence="10">
        <text>D-glucose(out) + H(+)(out) = D-glucose(in) + H(+)(in)</text>
        <dbReference type="Rhea" id="RHEA:69556"/>
        <dbReference type="ChEBI" id="CHEBI:4167"/>
        <dbReference type="ChEBI" id="CHEBI:15378"/>
    </reaction>
</comment>
<evidence type="ECO:0000256" key="11">
    <source>
        <dbReference type="ARBA" id="ARBA00057104"/>
    </source>
</evidence>
<dbReference type="GO" id="GO:0008506">
    <property type="term" value="F:sucrose:proton symporter activity"/>
    <property type="evidence" value="ECO:0007669"/>
    <property type="project" value="TreeGrafter"/>
</dbReference>
<comment type="function">
    <text evidence="11">Proton-associated glucose transporter in the brain.</text>
</comment>
<evidence type="ECO:0000256" key="9">
    <source>
        <dbReference type="ARBA" id="ARBA00050544"/>
    </source>
</evidence>
<feature type="transmembrane region" description="Helical" evidence="14">
    <location>
        <begin position="99"/>
        <end position="120"/>
    </location>
</feature>
<dbReference type="InterPro" id="IPR011701">
    <property type="entry name" value="MFS"/>
</dbReference>
<dbReference type="Ensembl" id="ENSENLT00000022258.1">
    <property type="protein sequence ID" value="ENSENLP00000021511.1"/>
    <property type="gene ID" value="ENSENLG00000009719.1"/>
</dbReference>
<feature type="transmembrane region" description="Helical" evidence="14">
    <location>
        <begin position="471"/>
        <end position="493"/>
    </location>
</feature>
<dbReference type="GO" id="GO:0016020">
    <property type="term" value="C:membrane"/>
    <property type="evidence" value="ECO:0007669"/>
    <property type="project" value="UniProtKB-SubCell"/>
</dbReference>
<evidence type="ECO:0000313" key="15">
    <source>
        <dbReference type="Ensembl" id="ENSENLP00000021511.1"/>
    </source>
</evidence>
<feature type="transmembrane region" description="Helical" evidence="14">
    <location>
        <begin position="505"/>
        <end position="523"/>
    </location>
</feature>
<feature type="transmembrane region" description="Helical" evidence="14">
    <location>
        <begin position="427"/>
        <end position="450"/>
    </location>
</feature>
<reference evidence="15" key="3">
    <citation type="submission" date="2025-09" db="UniProtKB">
        <authorList>
            <consortium name="Ensembl"/>
        </authorList>
    </citation>
    <scope>IDENTIFICATION</scope>
</reference>
<evidence type="ECO:0000256" key="3">
    <source>
        <dbReference type="ARBA" id="ARBA00022553"/>
    </source>
</evidence>
<evidence type="ECO:0000256" key="2">
    <source>
        <dbReference type="ARBA" id="ARBA00022448"/>
    </source>
</evidence>
<evidence type="ECO:0000256" key="13">
    <source>
        <dbReference type="ARBA" id="ARBA00077093"/>
    </source>
</evidence>
<organism evidence="15 16">
    <name type="scientific">Echeneis naucrates</name>
    <name type="common">Live sharksucker</name>
    <dbReference type="NCBI Taxonomy" id="173247"/>
    <lineage>
        <taxon>Eukaryota</taxon>
        <taxon>Metazoa</taxon>
        <taxon>Chordata</taxon>
        <taxon>Craniata</taxon>
        <taxon>Vertebrata</taxon>
        <taxon>Euteleostomi</taxon>
        <taxon>Actinopterygii</taxon>
        <taxon>Neopterygii</taxon>
        <taxon>Teleostei</taxon>
        <taxon>Neoteleostei</taxon>
        <taxon>Acanthomorphata</taxon>
        <taxon>Carangaria</taxon>
        <taxon>Carangiformes</taxon>
        <taxon>Echeneidae</taxon>
        <taxon>Echeneis</taxon>
    </lineage>
</organism>
<dbReference type="Gene3D" id="1.20.1250.20">
    <property type="entry name" value="MFS general substrate transporter like domains"/>
    <property type="match status" value="1"/>
</dbReference>
<dbReference type="FunFam" id="1.20.1250.20:FF:000120">
    <property type="entry name" value="Solute carrier family 45, member 1"/>
    <property type="match status" value="1"/>
</dbReference>
<dbReference type="Pfam" id="PF07690">
    <property type="entry name" value="MFS_1"/>
    <property type="match status" value="1"/>
</dbReference>
<dbReference type="PANTHER" id="PTHR19432">
    <property type="entry name" value="SUGAR TRANSPORTER"/>
    <property type="match status" value="1"/>
</dbReference>
<keyword evidence="7 14" id="KW-0472">Membrane</keyword>
<gene>
    <name evidence="15" type="primary">slc45a1</name>
</gene>
<keyword evidence="6 14" id="KW-1133">Transmembrane helix</keyword>
<keyword evidence="5" id="KW-0769">Symport</keyword>
<keyword evidence="2" id="KW-0813">Transport</keyword>
<sequence>MVATFKDKCQIQENVVCQLDKPSIGYVVMDVIYVGQTFHFHLSDSGSFSLGFELPPRRTFQELLFNGCILFGIEFSYAMETAYVTPVLLQMGLPDQFYSLVWFISPILGFLVQPLIGAWSDRCTSRFGRRRPFIFALAIGALIGLTLVLNGRDIGGVLADTASNHKWGIVLTVCGVVLMDFSADSADNPSHAYMMDVCSPEDQDRGLNIHALLAGLGGGFGYIVGGINWDQTQFGRSMGGQLRVIYLFTSITLVIATAMTLMSIPERPLPKSQPNKNSNEDGLYSYNFSKSHGPGPLVHSKKIKNLTGAYFVFSRKLTPFISLHAVGWLSFEGMLLFYTDFMGEVVFKGDPKAPHDSEAYQRYNAGVSMGCWGMCIYAFRLFFSPWLILSILEKLEERFSLRTLYFFAYLAFGLGTGLATLSTNLYVVLSLCVTYGVLFSSLCTLPYSLLCEYYQSPQFCGSSEEGTKRGMGVDISLLSCQYFLAQILVSVAMGPLTSLVGGAQGVMYFASLMSFVVSGCVDLHSTDRTNALYILPHTVQHNSICYFTLISSALLRARQTDRHTLALL</sequence>
<evidence type="ECO:0000256" key="5">
    <source>
        <dbReference type="ARBA" id="ARBA00022847"/>
    </source>
</evidence>
<keyword evidence="3" id="KW-0597">Phosphoprotein</keyword>
<evidence type="ECO:0000256" key="8">
    <source>
        <dbReference type="ARBA" id="ARBA00038193"/>
    </source>
</evidence>
<comment type="similarity">
    <text evidence="8">Belongs to the glycoside-pentoside-hexuronide (GPH) cation symporter transporter (TC 2.A.2) family.</text>
</comment>
<evidence type="ECO:0000313" key="16">
    <source>
        <dbReference type="Proteomes" id="UP000472264"/>
    </source>
</evidence>
<evidence type="ECO:0000256" key="10">
    <source>
        <dbReference type="ARBA" id="ARBA00052884"/>
    </source>
</evidence>
<feature type="transmembrane region" description="Helical" evidence="14">
    <location>
        <begin position="320"/>
        <end position="338"/>
    </location>
</feature>
<proteinExistence type="inferred from homology"/>
<reference evidence="15" key="2">
    <citation type="submission" date="2025-08" db="UniProtKB">
        <authorList>
            <consortium name="Ensembl"/>
        </authorList>
    </citation>
    <scope>IDENTIFICATION</scope>
</reference>
<keyword evidence="16" id="KW-1185">Reference proteome</keyword>
<keyword evidence="4 14" id="KW-0812">Transmembrane</keyword>
<dbReference type="FunFam" id="1.20.1250.20:FF:000069">
    <property type="entry name" value="Solute carrier family 45 member 4"/>
    <property type="match status" value="1"/>
</dbReference>
<evidence type="ECO:0000256" key="12">
    <source>
        <dbReference type="ARBA" id="ARBA00072435"/>
    </source>
</evidence>
<feature type="transmembrane region" description="Helical" evidence="14">
    <location>
        <begin position="244"/>
        <end position="264"/>
    </location>
</feature>
<feature type="transmembrane region" description="Helical" evidence="14">
    <location>
        <begin position="132"/>
        <end position="149"/>
    </location>
</feature>
<evidence type="ECO:0000256" key="7">
    <source>
        <dbReference type="ARBA" id="ARBA00023136"/>
    </source>
</evidence>
<dbReference type="SUPFAM" id="SSF103473">
    <property type="entry name" value="MFS general substrate transporter"/>
    <property type="match status" value="1"/>
</dbReference>
<dbReference type="GO" id="GO:0005356">
    <property type="term" value="F:D-glucose:proton symporter activity"/>
    <property type="evidence" value="ECO:0007669"/>
    <property type="project" value="UniProtKB-ARBA"/>
</dbReference>
<comment type="catalytic activity">
    <reaction evidence="9">
        <text>D-galactose(in) + H(+)(in) = D-galactose(out) + H(+)(out)</text>
        <dbReference type="Rhea" id="RHEA:29019"/>
        <dbReference type="ChEBI" id="CHEBI:4139"/>
        <dbReference type="ChEBI" id="CHEBI:15378"/>
    </reaction>
</comment>
<accession>A0A665UQ70</accession>
<dbReference type="AlphaFoldDB" id="A0A665UQ70"/>
<dbReference type="PANTHER" id="PTHR19432:SF6">
    <property type="entry name" value="PROTON-ASSOCIATED SUGAR TRANSPORTER A"/>
    <property type="match status" value="1"/>
</dbReference>
<feature type="transmembrane region" description="Helical" evidence="14">
    <location>
        <begin position="367"/>
        <end position="392"/>
    </location>
</feature>
<name>A0A665UQ70_ECHNA</name>
<comment type="subcellular location">
    <subcellularLocation>
        <location evidence="1">Membrane</location>
        <topology evidence="1">Multi-pass membrane protein</topology>
    </subcellularLocation>
</comment>
<evidence type="ECO:0000256" key="14">
    <source>
        <dbReference type="SAM" id="Phobius"/>
    </source>
</evidence>
<evidence type="ECO:0000256" key="6">
    <source>
        <dbReference type="ARBA" id="ARBA00022989"/>
    </source>
</evidence>
<reference evidence="15" key="1">
    <citation type="submission" date="2021-04" db="EMBL/GenBank/DDBJ databases">
        <authorList>
            <consortium name="Wellcome Sanger Institute Data Sharing"/>
        </authorList>
    </citation>
    <scope>NUCLEOTIDE SEQUENCE [LARGE SCALE GENOMIC DNA]</scope>
</reference>
<dbReference type="InterPro" id="IPR036259">
    <property type="entry name" value="MFS_trans_sf"/>
</dbReference>
<dbReference type="GO" id="GO:1904659">
    <property type="term" value="P:D-glucose transmembrane transport"/>
    <property type="evidence" value="ECO:0007669"/>
    <property type="project" value="UniProtKB-ARBA"/>
</dbReference>